<organism evidence="3 4">
    <name type="scientific">Phialemonium atrogriseum</name>
    <dbReference type="NCBI Taxonomy" id="1093897"/>
    <lineage>
        <taxon>Eukaryota</taxon>
        <taxon>Fungi</taxon>
        <taxon>Dikarya</taxon>
        <taxon>Ascomycota</taxon>
        <taxon>Pezizomycotina</taxon>
        <taxon>Sordariomycetes</taxon>
        <taxon>Sordariomycetidae</taxon>
        <taxon>Cephalothecales</taxon>
        <taxon>Cephalothecaceae</taxon>
        <taxon>Phialemonium</taxon>
    </lineage>
</organism>
<gene>
    <name evidence="3" type="ORF">QBC33DRAFT_572634</name>
</gene>
<dbReference type="InterPro" id="IPR011009">
    <property type="entry name" value="Kinase-like_dom_sf"/>
</dbReference>
<comment type="caution">
    <text evidence="3">The sequence shown here is derived from an EMBL/GenBank/DDBJ whole genome shotgun (WGS) entry which is preliminary data.</text>
</comment>
<dbReference type="InterPro" id="IPR000719">
    <property type="entry name" value="Prot_kinase_dom"/>
</dbReference>
<accession>A0AAJ0BTJ8</accession>
<keyword evidence="4" id="KW-1185">Reference proteome</keyword>
<dbReference type="RefSeq" id="XP_060280456.1">
    <property type="nucleotide sequence ID" value="XM_060430662.1"/>
</dbReference>
<proteinExistence type="predicted"/>
<dbReference type="GO" id="GO:0004672">
    <property type="term" value="F:protein kinase activity"/>
    <property type="evidence" value="ECO:0007669"/>
    <property type="project" value="InterPro"/>
</dbReference>
<dbReference type="PROSITE" id="PS50011">
    <property type="entry name" value="PROTEIN_KINASE_DOM"/>
    <property type="match status" value="1"/>
</dbReference>
<dbReference type="Gene3D" id="1.10.510.10">
    <property type="entry name" value="Transferase(Phosphotransferase) domain 1"/>
    <property type="match status" value="1"/>
</dbReference>
<evidence type="ECO:0000259" key="2">
    <source>
        <dbReference type="PROSITE" id="PS50011"/>
    </source>
</evidence>
<feature type="domain" description="Protein kinase" evidence="2">
    <location>
        <begin position="1"/>
        <end position="191"/>
    </location>
</feature>
<feature type="signal peptide" evidence="1">
    <location>
        <begin position="1"/>
        <end position="21"/>
    </location>
</feature>
<evidence type="ECO:0000313" key="3">
    <source>
        <dbReference type="EMBL" id="KAK1764243.1"/>
    </source>
</evidence>
<name>A0AAJ0BTJ8_9PEZI</name>
<dbReference type="GeneID" id="85313849"/>
<dbReference type="Proteomes" id="UP001244011">
    <property type="component" value="Unassembled WGS sequence"/>
</dbReference>
<dbReference type="GO" id="GO:0005524">
    <property type="term" value="F:ATP binding"/>
    <property type="evidence" value="ECO:0007669"/>
    <property type="project" value="InterPro"/>
</dbReference>
<dbReference type="EMBL" id="MU839021">
    <property type="protein sequence ID" value="KAK1764243.1"/>
    <property type="molecule type" value="Genomic_DNA"/>
</dbReference>
<dbReference type="AlphaFoldDB" id="A0AAJ0BTJ8"/>
<sequence length="191" mass="20616">MVLLRMVTITVVTVTMVPVTMVPHMAASQLKIEASVASNSGLFQLQVARSLAAQLAIAVGNIHDHGYVHGDLYLGNVLLQLLSGLDYPSEEQLYEKFGAPEPKPAQRDGTPLPPGVTSHVISPVWLGEPSEKIALADAKLVPADFGVAFCPSQESRYESHTPLEIRTPEARFEPTKPLSFASDIWSLACSI</sequence>
<feature type="chain" id="PRO_5042611798" description="Protein kinase domain-containing protein" evidence="1">
    <location>
        <begin position="22"/>
        <end position="191"/>
    </location>
</feature>
<reference evidence="3" key="1">
    <citation type="submission" date="2023-06" db="EMBL/GenBank/DDBJ databases">
        <title>Genome-scale phylogeny and comparative genomics of the fungal order Sordariales.</title>
        <authorList>
            <consortium name="Lawrence Berkeley National Laboratory"/>
            <person name="Hensen N."/>
            <person name="Bonometti L."/>
            <person name="Westerberg I."/>
            <person name="Brannstrom I.O."/>
            <person name="Guillou S."/>
            <person name="Cros-Aarteil S."/>
            <person name="Calhoun S."/>
            <person name="Haridas S."/>
            <person name="Kuo A."/>
            <person name="Mondo S."/>
            <person name="Pangilinan J."/>
            <person name="Riley R."/>
            <person name="Labutti K."/>
            <person name="Andreopoulos B."/>
            <person name="Lipzen A."/>
            <person name="Chen C."/>
            <person name="Yanf M."/>
            <person name="Daum C."/>
            <person name="Ng V."/>
            <person name="Clum A."/>
            <person name="Steindorff A."/>
            <person name="Ohm R."/>
            <person name="Martin F."/>
            <person name="Silar P."/>
            <person name="Natvig D."/>
            <person name="Lalanne C."/>
            <person name="Gautier V."/>
            <person name="Ament-Velasquez S.L."/>
            <person name="Kruys A."/>
            <person name="Hutchinson M.I."/>
            <person name="Powell A.J."/>
            <person name="Barry K."/>
            <person name="Miller A.N."/>
            <person name="Grigoriev I.V."/>
            <person name="Debuchy R."/>
            <person name="Gladieux P."/>
            <person name="Thoren M.H."/>
            <person name="Johannesson H."/>
        </authorList>
    </citation>
    <scope>NUCLEOTIDE SEQUENCE</scope>
    <source>
        <strain evidence="3">8032-3</strain>
    </source>
</reference>
<dbReference type="SUPFAM" id="SSF56112">
    <property type="entry name" value="Protein kinase-like (PK-like)"/>
    <property type="match status" value="1"/>
</dbReference>
<protein>
    <recommendedName>
        <fullName evidence="2">Protein kinase domain-containing protein</fullName>
    </recommendedName>
</protein>
<evidence type="ECO:0000256" key="1">
    <source>
        <dbReference type="SAM" id="SignalP"/>
    </source>
</evidence>
<keyword evidence="1" id="KW-0732">Signal</keyword>
<evidence type="ECO:0000313" key="4">
    <source>
        <dbReference type="Proteomes" id="UP001244011"/>
    </source>
</evidence>